<protein>
    <recommendedName>
        <fullName evidence="7">DUF86 domain-containing protein</fullName>
    </recommendedName>
</protein>
<dbReference type="Proteomes" id="UP000654993">
    <property type="component" value="Unassembled WGS sequence"/>
</dbReference>
<dbReference type="EMBL" id="BMAQ01000048">
    <property type="protein sequence ID" value="GFR39495.1"/>
    <property type="molecule type" value="Genomic_DNA"/>
</dbReference>
<dbReference type="Gene3D" id="1.20.120.580">
    <property type="entry name" value="bsu32300-like"/>
    <property type="match status" value="1"/>
</dbReference>
<dbReference type="InterPro" id="IPR037038">
    <property type="entry name" value="HepT-like_sf"/>
</dbReference>
<dbReference type="AlphaFoldDB" id="A0A916QFF8"/>
<keyword evidence="2" id="KW-0540">Nuclease</keyword>
<reference evidence="5" key="2">
    <citation type="journal article" date="2021" name="Data Brief">
        <title>Draft genome sequence data of the facultative, thermophilic, xylanolytic bacterium Paenibacillus sp. strain DA-C8.</title>
        <authorList>
            <person name="Chhe C."/>
            <person name="Uke A."/>
            <person name="Baramee S."/>
            <person name="Ungkulpasvich U."/>
            <person name="Tachaapaikoon C."/>
            <person name="Pason P."/>
            <person name="Waeonukul R."/>
            <person name="Ratanakhanokchai K."/>
            <person name="Kosugi A."/>
        </authorList>
    </citation>
    <scope>NUCLEOTIDE SEQUENCE</scope>
    <source>
        <strain evidence="5">DA-C8</strain>
    </source>
</reference>
<reference evidence="5" key="1">
    <citation type="submission" date="2020-08" db="EMBL/GenBank/DDBJ databases">
        <authorList>
            <person name="Uke A."/>
            <person name="Chhe C."/>
            <person name="Baramee S."/>
            <person name="Kosugi A."/>
        </authorList>
    </citation>
    <scope>NUCLEOTIDE SEQUENCE</scope>
    <source>
        <strain evidence="5">DA-C8</strain>
    </source>
</reference>
<dbReference type="GO" id="GO:0110001">
    <property type="term" value="C:toxin-antitoxin complex"/>
    <property type="evidence" value="ECO:0007669"/>
    <property type="project" value="InterPro"/>
</dbReference>
<evidence type="ECO:0000256" key="3">
    <source>
        <dbReference type="ARBA" id="ARBA00022801"/>
    </source>
</evidence>
<dbReference type="PANTHER" id="PTHR33397:SF5">
    <property type="entry name" value="RNASE YUTE-RELATED"/>
    <property type="match status" value="1"/>
</dbReference>
<dbReference type="Pfam" id="PF01934">
    <property type="entry name" value="HepT-like"/>
    <property type="match status" value="1"/>
</dbReference>
<organism evidence="5 6">
    <name type="scientific">Insulibacter thermoxylanivorax</name>
    <dbReference type="NCBI Taxonomy" id="2749268"/>
    <lineage>
        <taxon>Bacteria</taxon>
        <taxon>Bacillati</taxon>
        <taxon>Bacillota</taxon>
        <taxon>Bacilli</taxon>
        <taxon>Bacillales</taxon>
        <taxon>Paenibacillaceae</taxon>
        <taxon>Insulibacter</taxon>
    </lineage>
</organism>
<gene>
    <name evidence="5" type="ORF">PRECH8_27910</name>
</gene>
<comment type="caution">
    <text evidence="5">The sequence shown here is derived from an EMBL/GenBank/DDBJ whole genome shotgun (WGS) entry which is preliminary data.</text>
</comment>
<sequence>MYYVDRGQIEQRFRYIDEWLLEAVGELQKKPAMPPSLERLAWERTLHLAAELVTDIGSLMIDGFIMRDASSYEDIVEVLREEGVFDDSLGADLHELVKLRKPLVQRYYALDASMLEVWKPRLVELLQAFRQSVEQYLQRELLK</sequence>
<evidence type="ECO:0000256" key="1">
    <source>
        <dbReference type="ARBA" id="ARBA00022649"/>
    </source>
</evidence>
<comment type="similarity">
    <text evidence="4">Belongs to the HepT RNase toxin family.</text>
</comment>
<dbReference type="RefSeq" id="WP_200967685.1">
    <property type="nucleotide sequence ID" value="NZ_BMAQ01000048.1"/>
</dbReference>
<dbReference type="GO" id="GO:0004540">
    <property type="term" value="F:RNA nuclease activity"/>
    <property type="evidence" value="ECO:0007669"/>
    <property type="project" value="InterPro"/>
</dbReference>
<accession>A0A916QFF8</accession>
<name>A0A916QFF8_9BACL</name>
<dbReference type="InterPro" id="IPR052379">
    <property type="entry name" value="Type_VII_TA_RNase"/>
</dbReference>
<proteinExistence type="inferred from homology"/>
<dbReference type="PANTHER" id="PTHR33397">
    <property type="entry name" value="UPF0331 PROTEIN YUTE"/>
    <property type="match status" value="1"/>
</dbReference>
<dbReference type="GO" id="GO:0016787">
    <property type="term" value="F:hydrolase activity"/>
    <property type="evidence" value="ECO:0007669"/>
    <property type="project" value="UniProtKB-KW"/>
</dbReference>
<evidence type="ECO:0000313" key="6">
    <source>
        <dbReference type="Proteomes" id="UP000654993"/>
    </source>
</evidence>
<keyword evidence="1" id="KW-1277">Toxin-antitoxin system</keyword>
<evidence type="ECO:0000256" key="2">
    <source>
        <dbReference type="ARBA" id="ARBA00022722"/>
    </source>
</evidence>
<evidence type="ECO:0008006" key="7">
    <source>
        <dbReference type="Google" id="ProtNLM"/>
    </source>
</evidence>
<keyword evidence="3" id="KW-0378">Hydrolase</keyword>
<dbReference type="InterPro" id="IPR008201">
    <property type="entry name" value="HepT-like"/>
</dbReference>
<evidence type="ECO:0000256" key="4">
    <source>
        <dbReference type="ARBA" id="ARBA00024207"/>
    </source>
</evidence>
<evidence type="ECO:0000313" key="5">
    <source>
        <dbReference type="EMBL" id="GFR39495.1"/>
    </source>
</evidence>
<keyword evidence="6" id="KW-1185">Reference proteome</keyword>